<dbReference type="Proteomes" id="UP000887578">
    <property type="component" value="Unplaced"/>
</dbReference>
<organism evidence="1 2">
    <name type="scientific">Panagrolaimus davidi</name>
    <dbReference type="NCBI Taxonomy" id="227884"/>
    <lineage>
        <taxon>Eukaryota</taxon>
        <taxon>Metazoa</taxon>
        <taxon>Ecdysozoa</taxon>
        <taxon>Nematoda</taxon>
        <taxon>Chromadorea</taxon>
        <taxon>Rhabditida</taxon>
        <taxon>Tylenchina</taxon>
        <taxon>Panagrolaimomorpha</taxon>
        <taxon>Panagrolaimoidea</taxon>
        <taxon>Panagrolaimidae</taxon>
        <taxon>Panagrolaimus</taxon>
    </lineage>
</organism>
<dbReference type="WBParaSite" id="PDA_v2.g21234.t1">
    <property type="protein sequence ID" value="PDA_v2.g21234.t1"/>
    <property type="gene ID" value="PDA_v2.g21234"/>
</dbReference>
<accession>A0A914PRJ6</accession>
<evidence type="ECO:0000313" key="1">
    <source>
        <dbReference type="Proteomes" id="UP000887578"/>
    </source>
</evidence>
<protein>
    <submittedName>
        <fullName evidence="2">Uncharacterized protein</fullName>
    </submittedName>
</protein>
<name>A0A914PRJ6_9BILA</name>
<sequence>MKNKIFSLIQTPASQVPPPPILSDLTHVGKYVETLNKLKQNLGNEKKTKLKKHRTNRPRKSFLQMTVLNCDGQEVSLNSVDFDTLKILLTAKKSSLPSPPEIPGVNHLHVVQTLETLLLHHLKVSVIGEFPYRLAAYFLSENAFYKCFFP</sequence>
<dbReference type="AlphaFoldDB" id="A0A914PRJ6"/>
<keyword evidence="1" id="KW-1185">Reference proteome</keyword>
<proteinExistence type="predicted"/>
<reference evidence="2" key="1">
    <citation type="submission" date="2022-11" db="UniProtKB">
        <authorList>
            <consortium name="WormBaseParasite"/>
        </authorList>
    </citation>
    <scope>IDENTIFICATION</scope>
</reference>
<evidence type="ECO:0000313" key="2">
    <source>
        <dbReference type="WBParaSite" id="PDA_v2.g21234.t1"/>
    </source>
</evidence>